<proteinExistence type="predicted"/>
<keyword evidence="3" id="KW-1185">Reference proteome</keyword>
<dbReference type="PANTHER" id="PTHR34215:SF1">
    <property type="entry name" value="YLXR DOMAIN-CONTAINING PROTEIN"/>
    <property type="match status" value="1"/>
</dbReference>
<name>A0A2M9D274_9MICO</name>
<organism evidence="2 3">
    <name type="scientific">Salinibacterium amurskyense</name>
    <dbReference type="NCBI Taxonomy" id="205941"/>
    <lineage>
        <taxon>Bacteria</taxon>
        <taxon>Bacillati</taxon>
        <taxon>Actinomycetota</taxon>
        <taxon>Actinomycetes</taxon>
        <taxon>Micrococcales</taxon>
        <taxon>Microbacteriaceae</taxon>
        <taxon>Salinibacterium</taxon>
    </lineage>
</organism>
<dbReference type="SUPFAM" id="SSF64376">
    <property type="entry name" value="YlxR-like"/>
    <property type="match status" value="1"/>
</dbReference>
<dbReference type="Gene3D" id="3.30.1230.10">
    <property type="entry name" value="YlxR-like"/>
    <property type="match status" value="1"/>
</dbReference>
<dbReference type="AlphaFoldDB" id="A0A2M9D274"/>
<comment type="caution">
    <text evidence="2">The sequence shown here is derived from an EMBL/GenBank/DDBJ whole genome shotgun (WGS) entry which is preliminary data.</text>
</comment>
<sequence length="96" mass="10147">MDAVRTCVGCRASASRTSLLRVVASHGAVVADQSATLPGRGAWLHPTISCFESAVKRRAFARALKVDPPLDTGTLLSVLAEYEAGHQPMSPNEQAD</sequence>
<dbReference type="PANTHER" id="PTHR34215">
    <property type="entry name" value="BLL0784 PROTEIN"/>
    <property type="match status" value="1"/>
</dbReference>
<evidence type="ECO:0000259" key="1">
    <source>
        <dbReference type="Pfam" id="PF04296"/>
    </source>
</evidence>
<dbReference type="OrthoDB" id="5244965at2"/>
<gene>
    <name evidence="2" type="ORF">CLV85_2563</name>
</gene>
<feature type="domain" description="YlxR" evidence="1">
    <location>
        <begin position="5"/>
        <end position="69"/>
    </location>
</feature>
<dbReference type="InterPro" id="IPR007393">
    <property type="entry name" value="YlxR_dom"/>
</dbReference>
<dbReference type="Proteomes" id="UP000231742">
    <property type="component" value="Unassembled WGS sequence"/>
</dbReference>
<dbReference type="InterPro" id="IPR035931">
    <property type="entry name" value="YlxR-like_sf"/>
</dbReference>
<dbReference type="InterPro" id="IPR037465">
    <property type="entry name" value="YlxR"/>
</dbReference>
<accession>A0A2M9D274</accession>
<dbReference type="RefSeq" id="WP_100390012.1">
    <property type="nucleotide sequence ID" value="NZ_BMZU01000001.1"/>
</dbReference>
<dbReference type="EMBL" id="PGFH01000003">
    <property type="protein sequence ID" value="PJJ78108.1"/>
    <property type="molecule type" value="Genomic_DNA"/>
</dbReference>
<reference evidence="2 3" key="1">
    <citation type="submission" date="2017-11" db="EMBL/GenBank/DDBJ databases">
        <title>Genomic Encyclopedia of Archaeal and Bacterial Type Strains, Phase II (KMG-II): From Individual Species to Whole Genera.</title>
        <authorList>
            <person name="Goeker M."/>
        </authorList>
    </citation>
    <scope>NUCLEOTIDE SEQUENCE [LARGE SCALE GENOMIC DNA]</scope>
    <source>
        <strain evidence="2 3">DSM 16400</strain>
    </source>
</reference>
<evidence type="ECO:0000313" key="2">
    <source>
        <dbReference type="EMBL" id="PJJ78108.1"/>
    </source>
</evidence>
<protein>
    <recommendedName>
        <fullName evidence="1">YlxR domain-containing protein</fullName>
    </recommendedName>
</protein>
<dbReference type="Pfam" id="PF04296">
    <property type="entry name" value="YlxR"/>
    <property type="match status" value="1"/>
</dbReference>
<evidence type="ECO:0000313" key="3">
    <source>
        <dbReference type="Proteomes" id="UP000231742"/>
    </source>
</evidence>